<protein>
    <recommendedName>
        <fullName evidence="3">LVIVD repeat-containing protein</fullName>
    </recommendedName>
</protein>
<gene>
    <name evidence="1" type="ORF">JK629_14035</name>
</gene>
<name>A0ABX7DQR3_9FLAO</name>
<proteinExistence type="predicted"/>
<evidence type="ECO:0000313" key="1">
    <source>
        <dbReference type="EMBL" id="QQX76424.1"/>
    </source>
</evidence>
<keyword evidence="2" id="KW-1185">Reference proteome</keyword>
<evidence type="ECO:0008006" key="3">
    <source>
        <dbReference type="Google" id="ProtNLM"/>
    </source>
</evidence>
<dbReference type="EMBL" id="CP068439">
    <property type="protein sequence ID" value="QQX76424.1"/>
    <property type="molecule type" value="Genomic_DNA"/>
</dbReference>
<dbReference type="RefSeq" id="WP_202336228.1">
    <property type="nucleotide sequence ID" value="NZ_CP068439.1"/>
</dbReference>
<evidence type="ECO:0000313" key="2">
    <source>
        <dbReference type="Proteomes" id="UP000629420"/>
    </source>
</evidence>
<sequence length="178" mass="19785">MKIKTHLILLIIGGVTVLQSCCWYGDCNEGDDIPPIFVESDYEPVFMERAAFESSVVLSPAKPVVNAGKIYVIDTFLFINEKNEGFHIFNNENPSSPSPIYFIESPGATDLAIRENVFYINQATDLIAVQVDLAAGGLNVSKRIRNTFPEMLSPDGFYPNDIPQNNVVINWIPKTDTP</sequence>
<reference evidence="1 2" key="1">
    <citation type="submission" date="2021-01" db="EMBL/GenBank/DDBJ databases">
        <title>Aequorivita sp. strain KX20305, a bacterium isolated from the sediment collected at a cold seep field in South China Sea.</title>
        <authorList>
            <person name="Zhang H."/>
            <person name="Li C."/>
        </authorList>
    </citation>
    <scope>NUCLEOTIDE SEQUENCE [LARGE SCALE GENOMIC DNA]</scope>
    <source>
        <strain evidence="1 2">KX20305</strain>
    </source>
</reference>
<accession>A0ABX7DQR3</accession>
<dbReference type="PROSITE" id="PS51257">
    <property type="entry name" value="PROKAR_LIPOPROTEIN"/>
    <property type="match status" value="1"/>
</dbReference>
<dbReference type="Proteomes" id="UP000629420">
    <property type="component" value="Chromosome"/>
</dbReference>
<organism evidence="1 2">
    <name type="scientific">Aequorivita iocasae</name>
    <dbReference type="NCBI Taxonomy" id="2803865"/>
    <lineage>
        <taxon>Bacteria</taxon>
        <taxon>Pseudomonadati</taxon>
        <taxon>Bacteroidota</taxon>
        <taxon>Flavobacteriia</taxon>
        <taxon>Flavobacteriales</taxon>
        <taxon>Flavobacteriaceae</taxon>
        <taxon>Aequorivita</taxon>
    </lineage>
</organism>